<keyword evidence="2" id="KW-0378">Hydrolase</keyword>
<comment type="similarity">
    <text evidence="1">Belongs to the peptidase S13 family.</text>
</comment>
<dbReference type="Proteomes" id="UP001157017">
    <property type="component" value="Unassembled WGS sequence"/>
</dbReference>
<keyword evidence="5" id="KW-1185">Reference proteome</keyword>
<evidence type="ECO:0000313" key="4">
    <source>
        <dbReference type="EMBL" id="GMA87591.1"/>
    </source>
</evidence>
<reference evidence="5" key="1">
    <citation type="journal article" date="2019" name="Int. J. Syst. Evol. Microbiol.">
        <title>The Global Catalogue of Microorganisms (GCM) 10K type strain sequencing project: providing services to taxonomists for standard genome sequencing and annotation.</title>
        <authorList>
            <consortium name="The Broad Institute Genomics Platform"/>
            <consortium name="The Broad Institute Genome Sequencing Center for Infectious Disease"/>
            <person name="Wu L."/>
            <person name="Ma J."/>
        </authorList>
    </citation>
    <scope>NUCLEOTIDE SEQUENCE [LARGE SCALE GENOMIC DNA]</scope>
    <source>
        <strain evidence="5">NBRC 108730</strain>
    </source>
</reference>
<dbReference type="EMBL" id="BSUZ01000001">
    <property type="protein sequence ID" value="GMA87591.1"/>
    <property type="molecule type" value="Genomic_DNA"/>
</dbReference>
<dbReference type="InterPro" id="IPR000667">
    <property type="entry name" value="Peptidase_S13"/>
</dbReference>
<evidence type="ECO:0000256" key="2">
    <source>
        <dbReference type="ARBA" id="ARBA00022801"/>
    </source>
</evidence>
<comment type="caution">
    <text evidence="4">The sequence shown here is derived from an EMBL/GenBank/DDBJ whole genome shotgun (WGS) entry which is preliminary data.</text>
</comment>
<dbReference type="Pfam" id="PF02113">
    <property type="entry name" value="Peptidase_S13"/>
    <property type="match status" value="2"/>
</dbReference>
<dbReference type="Gene3D" id="3.40.710.10">
    <property type="entry name" value="DD-peptidase/beta-lactamase superfamily"/>
    <property type="match status" value="2"/>
</dbReference>
<evidence type="ECO:0000313" key="5">
    <source>
        <dbReference type="Proteomes" id="UP001157017"/>
    </source>
</evidence>
<evidence type="ECO:0000256" key="3">
    <source>
        <dbReference type="SAM" id="MobiDB-lite"/>
    </source>
</evidence>
<dbReference type="PANTHER" id="PTHR30023:SF0">
    <property type="entry name" value="PENICILLIN-SENSITIVE CARBOXYPEPTIDASE A"/>
    <property type="match status" value="1"/>
</dbReference>
<dbReference type="InterPro" id="IPR012338">
    <property type="entry name" value="Beta-lactam/transpept-like"/>
</dbReference>
<protein>
    <recommendedName>
        <fullName evidence="6">Peptidase S11 D-alanyl-D-alanine carboxypeptidase A N-terminal domain-containing protein</fullName>
    </recommendedName>
</protein>
<gene>
    <name evidence="4" type="ORF">GCM10025868_28410</name>
</gene>
<name>A0ABQ6JLB1_9ACTN</name>
<evidence type="ECO:0008006" key="6">
    <source>
        <dbReference type="Google" id="ProtNLM"/>
    </source>
</evidence>
<dbReference type="SUPFAM" id="SSF56601">
    <property type="entry name" value="beta-lactamase/transpeptidase-like"/>
    <property type="match status" value="1"/>
</dbReference>
<feature type="region of interest" description="Disordered" evidence="3">
    <location>
        <begin position="74"/>
        <end position="112"/>
    </location>
</feature>
<sequence length="243" mass="26028">MTTVKRAQAPAGSPLLGSVAGDTLGTIVSQMLLTSDNDHAEALNRLVSLRYGTGTTWTRSRIAQRAVLAREGTEIDAGQPVRRQRPVARRPALGAAGSRGSSTRPGPAPSLSLLRGAALPTSGRTGTLQARYGRFDTKPSKCAAGKVHAKTGTLGDAVALAGWTTGTDGRRKAFAFLVNGRGDGLALKRKARHPRRHRHRLLLTRAPTLAELRVVVDRSAIWSTTTRISARLRGRGGRRPRRR</sequence>
<proteinExistence type="inferred from homology"/>
<dbReference type="PANTHER" id="PTHR30023">
    <property type="entry name" value="D-ALANYL-D-ALANINE CARBOXYPEPTIDASE"/>
    <property type="match status" value="1"/>
</dbReference>
<accession>A0ABQ6JLB1</accession>
<organism evidence="4 5">
    <name type="scientific">Angustibacter aerolatus</name>
    <dbReference type="NCBI Taxonomy" id="1162965"/>
    <lineage>
        <taxon>Bacteria</taxon>
        <taxon>Bacillati</taxon>
        <taxon>Actinomycetota</taxon>
        <taxon>Actinomycetes</taxon>
        <taxon>Kineosporiales</taxon>
        <taxon>Kineosporiaceae</taxon>
    </lineage>
</organism>
<evidence type="ECO:0000256" key="1">
    <source>
        <dbReference type="ARBA" id="ARBA00006096"/>
    </source>
</evidence>